<dbReference type="FunFam" id="3.40.1190.10:FF:000011">
    <property type="entry name" value="Folylpolyglutamate synthase/dihydrofolate synthase"/>
    <property type="match status" value="1"/>
</dbReference>
<feature type="domain" description="Mur ligase central" evidence="13">
    <location>
        <begin position="21"/>
        <end position="247"/>
    </location>
</feature>
<dbReference type="SUPFAM" id="SSF53244">
    <property type="entry name" value="MurD-like peptide ligases, peptide-binding domain"/>
    <property type="match status" value="1"/>
</dbReference>
<name>A0A9D1KXZ9_9FIRM</name>
<evidence type="ECO:0000256" key="6">
    <source>
        <dbReference type="ARBA" id="ARBA00022741"/>
    </source>
</evidence>
<dbReference type="NCBIfam" id="TIGR01499">
    <property type="entry name" value="folC"/>
    <property type="match status" value="1"/>
</dbReference>
<evidence type="ECO:0000256" key="10">
    <source>
        <dbReference type="ARBA" id="ARBA00047493"/>
    </source>
</evidence>
<dbReference type="InterPro" id="IPR001645">
    <property type="entry name" value="Folylpolyglutamate_synth"/>
</dbReference>
<dbReference type="GO" id="GO:0005524">
    <property type="term" value="F:ATP binding"/>
    <property type="evidence" value="ECO:0007669"/>
    <property type="project" value="UniProtKB-KW"/>
</dbReference>
<dbReference type="EMBL" id="DVLT01000051">
    <property type="protein sequence ID" value="HIU03259.1"/>
    <property type="molecule type" value="Genomic_DNA"/>
</dbReference>
<evidence type="ECO:0000256" key="11">
    <source>
        <dbReference type="PIRNR" id="PIRNR001563"/>
    </source>
</evidence>
<evidence type="ECO:0000313" key="15">
    <source>
        <dbReference type="Proteomes" id="UP000824164"/>
    </source>
</evidence>
<evidence type="ECO:0000259" key="13">
    <source>
        <dbReference type="Pfam" id="PF08245"/>
    </source>
</evidence>
<dbReference type="InterPro" id="IPR013221">
    <property type="entry name" value="Mur_ligase_cen"/>
</dbReference>
<evidence type="ECO:0000256" key="7">
    <source>
        <dbReference type="ARBA" id="ARBA00022840"/>
    </source>
</evidence>
<evidence type="ECO:0000256" key="9">
    <source>
        <dbReference type="ARBA" id="ARBA00030592"/>
    </source>
</evidence>
<reference evidence="14" key="1">
    <citation type="submission" date="2020-10" db="EMBL/GenBank/DDBJ databases">
        <authorList>
            <person name="Gilroy R."/>
        </authorList>
    </citation>
    <scope>NUCLEOTIDE SEQUENCE</scope>
    <source>
        <strain evidence="14">CHK187-14744</strain>
    </source>
</reference>
<comment type="catalytic activity">
    <reaction evidence="10">
        <text>(6S)-5,6,7,8-tetrahydrofolyl-(gamma-L-Glu)(n) + L-glutamate + ATP = (6S)-5,6,7,8-tetrahydrofolyl-(gamma-L-Glu)(n+1) + ADP + phosphate + H(+)</text>
        <dbReference type="Rhea" id="RHEA:10580"/>
        <dbReference type="Rhea" id="RHEA-COMP:14738"/>
        <dbReference type="Rhea" id="RHEA-COMP:14740"/>
        <dbReference type="ChEBI" id="CHEBI:15378"/>
        <dbReference type="ChEBI" id="CHEBI:29985"/>
        <dbReference type="ChEBI" id="CHEBI:30616"/>
        <dbReference type="ChEBI" id="CHEBI:43474"/>
        <dbReference type="ChEBI" id="CHEBI:141005"/>
        <dbReference type="ChEBI" id="CHEBI:456216"/>
        <dbReference type="EC" id="6.3.2.17"/>
    </reaction>
</comment>
<dbReference type="Gene3D" id="3.90.190.20">
    <property type="entry name" value="Mur ligase, C-terminal domain"/>
    <property type="match status" value="1"/>
</dbReference>
<comment type="caution">
    <text evidence="14">The sequence shown here is derived from an EMBL/GenBank/DDBJ whole genome shotgun (WGS) entry which is preliminary data.</text>
</comment>
<evidence type="ECO:0000256" key="4">
    <source>
        <dbReference type="ARBA" id="ARBA00022598"/>
    </source>
</evidence>
<dbReference type="GO" id="GO:0008841">
    <property type="term" value="F:dihydrofolate synthase activity"/>
    <property type="evidence" value="ECO:0007669"/>
    <property type="project" value="TreeGrafter"/>
</dbReference>
<accession>A0A9D1KXZ9</accession>
<dbReference type="Pfam" id="PF08245">
    <property type="entry name" value="Mur_ligase_M"/>
    <property type="match status" value="1"/>
</dbReference>
<evidence type="ECO:0000256" key="5">
    <source>
        <dbReference type="ARBA" id="ARBA00022723"/>
    </source>
</evidence>
<dbReference type="AlphaFoldDB" id="A0A9D1KXZ9"/>
<evidence type="ECO:0000256" key="8">
    <source>
        <dbReference type="ARBA" id="ARBA00022842"/>
    </source>
</evidence>
<feature type="domain" description="Mur ligase C-terminal" evidence="12">
    <location>
        <begin position="281"/>
        <end position="401"/>
    </location>
</feature>
<reference evidence="14" key="2">
    <citation type="journal article" date="2021" name="PeerJ">
        <title>Extensive microbial diversity within the chicken gut microbiome revealed by metagenomics and culture.</title>
        <authorList>
            <person name="Gilroy R."/>
            <person name="Ravi A."/>
            <person name="Getino M."/>
            <person name="Pursley I."/>
            <person name="Horton D.L."/>
            <person name="Alikhan N.F."/>
            <person name="Baker D."/>
            <person name="Gharbi K."/>
            <person name="Hall N."/>
            <person name="Watson M."/>
            <person name="Adriaenssens E.M."/>
            <person name="Foster-Nyarko E."/>
            <person name="Jarju S."/>
            <person name="Secka A."/>
            <person name="Antonio M."/>
            <person name="Oren A."/>
            <person name="Chaudhuri R.R."/>
            <person name="La Ragione R."/>
            <person name="Hildebrand F."/>
            <person name="Pallen M.J."/>
        </authorList>
    </citation>
    <scope>NUCLEOTIDE SEQUENCE</scope>
    <source>
        <strain evidence="14">CHK187-14744</strain>
    </source>
</reference>
<dbReference type="GO" id="GO:0005737">
    <property type="term" value="C:cytoplasm"/>
    <property type="evidence" value="ECO:0007669"/>
    <property type="project" value="TreeGrafter"/>
</dbReference>
<dbReference type="GO" id="GO:0004326">
    <property type="term" value="F:tetrahydrofolylpolyglutamate synthase activity"/>
    <property type="evidence" value="ECO:0007669"/>
    <property type="project" value="UniProtKB-EC"/>
</dbReference>
<comment type="cofactor">
    <cofactor evidence="1">
        <name>Mg(2+)</name>
        <dbReference type="ChEBI" id="CHEBI:18420"/>
    </cofactor>
</comment>
<evidence type="ECO:0000256" key="3">
    <source>
        <dbReference type="ARBA" id="ARBA00013025"/>
    </source>
</evidence>
<dbReference type="PIRSF" id="PIRSF001563">
    <property type="entry name" value="Folylpolyglu_synth"/>
    <property type="match status" value="1"/>
</dbReference>
<keyword evidence="4 11" id="KW-0436">Ligase</keyword>
<proteinExistence type="inferred from homology"/>
<dbReference type="GO" id="GO:0046872">
    <property type="term" value="F:metal ion binding"/>
    <property type="evidence" value="ECO:0007669"/>
    <property type="project" value="UniProtKB-KW"/>
</dbReference>
<dbReference type="PANTHER" id="PTHR11136">
    <property type="entry name" value="FOLYLPOLYGLUTAMATE SYNTHASE-RELATED"/>
    <property type="match status" value="1"/>
</dbReference>
<evidence type="ECO:0000256" key="2">
    <source>
        <dbReference type="ARBA" id="ARBA00008276"/>
    </source>
</evidence>
<protein>
    <recommendedName>
        <fullName evidence="3">tetrahydrofolate synthase</fullName>
        <ecNumber evidence="3">6.3.2.17</ecNumber>
    </recommendedName>
    <alternativeName>
        <fullName evidence="9">Tetrahydrofolylpolyglutamate synthase</fullName>
    </alternativeName>
</protein>
<keyword evidence="5" id="KW-0479">Metal-binding</keyword>
<dbReference type="SUPFAM" id="SSF53623">
    <property type="entry name" value="MurD-like peptide ligases, catalytic domain"/>
    <property type="match status" value="1"/>
</dbReference>
<dbReference type="InterPro" id="IPR004101">
    <property type="entry name" value="Mur_ligase_C"/>
</dbReference>
<keyword evidence="7 11" id="KW-0067">ATP-binding</keyword>
<dbReference type="InterPro" id="IPR036615">
    <property type="entry name" value="Mur_ligase_C_dom_sf"/>
</dbReference>
<keyword evidence="6 11" id="KW-0547">Nucleotide-binding</keyword>
<dbReference type="Gene3D" id="3.40.1190.10">
    <property type="entry name" value="Mur-like, catalytic domain"/>
    <property type="match status" value="1"/>
</dbReference>
<evidence type="ECO:0000259" key="12">
    <source>
        <dbReference type="Pfam" id="PF02875"/>
    </source>
</evidence>
<dbReference type="Proteomes" id="UP000824164">
    <property type="component" value="Unassembled WGS sequence"/>
</dbReference>
<dbReference type="Pfam" id="PF02875">
    <property type="entry name" value="Mur_ligase_C"/>
    <property type="match status" value="1"/>
</dbReference>
<evidence type="ECO:0000313" key="14">
    <source>
        <dbReference type="EMBL" id="HIU03259.1"/>
    </source>
</evidence>
<dbReference type="InterPro" id="IPR018109">
    <property type="entry name" value="Folylpolyglutamate_synth_CS"/>
</dbReference>
<dbReference type="EC" id="6.3.2.17" evidence="3"/>
<dbReference type="InterPro" id="IPR036565">
    <property type="entry name" value="Mur-like_cat_sf"/>
</dbReference>
<dbReference type="PROSITE" id="PS01012">
    <property type="entry name" value="FOLYLPOLYGLU_SYNT_2"/>
    <property type="match status" value="1"/>
</dbReference>
<sequence length="415" mass="46640">MTAERLKLLGNPQDTFKYIHVAGTNGKGSVCAFMERCLRKAGFKTGLFTSPHLVKINERIQIDRENVGDETFCRAFERVKALVDDQAAQGIAHPTFFEFIYLMAMVIFAEAGIEYGVIETGLGGRMDLTNVIQAPELTIITSIGRDHTAILGDTIGQIAGEKAGIIKSGIPVIYLDDKPEAARVIKRRADEVGAPAFPVEKEWIEDAQIRDGQIRFAFRCPYGQKYDIILNTSGIYQIENCSIALSAMEILRAREPELYALPAEAFRQMLTQAVEETRWAGRMERIRENIYVDGAHNDDGVRKLTESLRAAFKDRQIILVFAVAEDKDYQQMAAHLCTLPNLRRIIVTELDNGRRRDHREVMEDFSRKWHGNISGTYNVNKAIETAVHMMEPEDVLICTGSLYLVGHVKEMLGGI</sequence>
<evidence type="ECO:0000256" key="1">
    <source>
        <dbReference type="ARBA" id="ARBA00001946"/>
    </source>
</evidence>
<comment type="similarity">
    <text evidence="2 11">Belongs to the folylpolyglutamate synthase family.</text>
</comment>
<keyword evidence="8" id="KW-0460">Magnesium</keyword>
<dbReference type="PANTHER" id="PTHR11136:SF0">
    <property type="entry name" value="DIHYDROFOLATE SYNTHETASE-RELATED"/>
    <property type="match status" value="1"/>
</dbReference>
<organism evidence="14 15">
    <name type="scientific">Candidatus Onthocola gallistercoris</name>
    <dbReference type="NCBI Taxonomy" id="2840876"/>
    <lineage>
        <taxon>Bacteria</taxon>
        <taxon>Bacillati</taxon>
        <taxon>Bacillota</taxon>
        <taxon>Bacilli</taxon>
        <taxon>Candidatus Onthocola</taxon>
    </lineage>
</organism>
<gene>
    <name evidence="14" type="ORF">IAB63_08415</name>
</gene>